<accession>A0A3D9JPZ1</accession>
<dbReference type="InterPro" id="IPR052173">
    <property type="entry name" value="Beta-lactam_resp_regulator"/>
</dbReference>
<feature type="transmembrane region" description="Helical" evidence="1">
    <location>
        <begin position="60"/>
        <end position="84"/>
    </location>
</feature>
<evidence type="ECO:0000256" key="1">
    <source>
        <dbReference type="SAM" id="Phobius"/>
    </source>
</evidence>
<keyword evidence="1" id="KW-0812">Transmembrane</keyword>
<organism evidence="3 4">
    <name type="scientific">Cohnella phaseoli</name>
    <dbReference type="NCBI Taxonomy" id="456490"/>
    <lineage>
        <taxon>Bacteria</taxon>
        <taxon>Bacillati</taxon>
        <taxon>Bacillota</taxon>
        <taxon>Bacilli</taxon>
        <taxon>Bacillales</taxon>
        <taxon>Paenibacillaceae</taxon>
        <taxon>Cohnella</taxon>
    </lineage>
</organism>
<sequence length="282" mass="32337">MRMRNHLAFGFYLLISGFAWTQLALFLVHETTEFNPEWGVLQYCLSALQEETLIHQVVRIGLNILIAYSASSLISSVIQQFTLAKHWRNQIKTRYNHERTAQMRHQFEEIGSKITVIDHEGIVAVTYGFIQPRIVLSSKVLDDFSDREIAAIVWHENYHCRNLDPLRSLILQMMKTSLPFLPILQKLAHYIQVWMELLADRYVIRKLNNPHDLACVLLKCSQQVRVVPLGSVGFADVAINYRLQQLIHPKQKIKVPVLKSIPVVNSILMLTLLAGILVSGCS</sequence>
<dbReference type="Gene3D" id="3.30.2010.10">
    <property type="entry name" value="Metalloproteases ('zincins'), catalytic domain"/>
    <property type="match status" value="1"/>
</dbReference>
<dbReference type="PANTHER" id="PTHR34978">
    <property type="entry name" value="POSSIBLE SENSOR-TRANSDUCER PROTEIN BLAR"/>
    <property type="match status" value="1"/>
</dbReference>
<name>A0A3D9JPZ1_9BACL</name>
<dbReference type="CDD" id="cd07326">
    <property type="entry name" value="M56_BlaR1_MecR1_like"/>
    <property type="match status" value="1"/>
</dbReference>
<feature type="transmembrane region" description="Helical" evidence="1">
    <location>
        <begin position="257"/>
        <end position="278"/>
    </location>
</feature>
<dbReference type="InterPro" id="IPR008756">
    <property type="entry name" value="Peptidase_M56"/>
</dbReference>
<comment type="caution">
    <text evidence="3">The sequence shown here is derived from an EMBL/GenBank/DDBJ whole genome shotgun (WGS) entry which is preliminary data.</text>
</comment>
<reference evidence="3 4" key="1">
    <citation type="submission" date="2018-07" db="EMBL/GenBank/DDBJ databases">
        <title>Genomic Encyclopedia of Type Strains, Phase III (KMG-III): the genomes of soil and plant-associated and newly described type strains.</title>
        <authorList>
            <person name="Whitman W."/>
        </authorList>
    </citation>
    <scope>NUCLEOTIDE SEQUENCE [LARGE SCALE GENOMIC DNA]</scope>
    <source>
        <strain evidence="3 4">CECT 7287</strain>
    </source>
</reference>
<proteinExistence type="predicted"/>
<dbReference type="OrthoDB" id="2448482at2"/>
<dbReference type="EMBL" id="QRDZ01000013">
    <property type="protein sequence ID" value="RED76088.1"/>
    <property type="molecule type" value="Genomic_DNA"/>
</dbReference>
<dbReference type="Proteomes" id="UP000256977">
    <property type="component" value="Unassembled WGS sequence"/>
</dbReference>
<keyword evidence="4" id="KW-1185">Reference proteome</keyword>
<dbReference type="RefSeq" id="WP_116061887.1">
    <property type="nucleotide sequence ID" value="NZ_QRDZ01000013.1"/>
</dbReference>
<keyword evidence="1" id="KW-0472">Membrane</keyword>
<keyword evidence="1" id="KW-1133">Transmembrane helix</keyword>
<gene>
    <name evidence="3" type="ORF">DFP98_113148</name>
</gene>
<feature type="domain" description="Peptidase M56" evidence="2">
    <location>
        <begin position="60"/>
        <end position="243"/>
    </location>
</feature>
<protein>
    <submittedName>
        <fullName evidence="3">BlaR1 peptidase M56</fullName>
    </submittedName>
</protein>
<evidence type="ECO:0000313" key="3">
    <source>
        <dbReference type="EMBL" id="RED76088.1"/>
    </source>
</evidence>
<dbReference type="AlphaFoldDB" id="A0A3D9JPZ1"/>
<dbReference type="Pfam" id="PF05569">
    <property type="entry name" value="Peptidase_M56"/>
    <property type="match status" value="1"/>
</dbReference>
<dbReference type="PANTHER" id="PTHR34978:SF3">
    <property type="entry name" value="SLR0241 PROTEIN"/>
    <property type="match status" value="1"/>
</dbReference>
<feature type="transmembrane region" description="Helical" evidence="1">
    <location>
        <begin position="7"/>
        <end position="28"/>
    </location>
</feature>
<evidence type="ECO:0000313" key="4">
    <source>
        <dbReference type="Proteomes" id="UP000256977"/>
    </source>
</evidence>
<evidence type="ECO:0000259" key="2">
    <source>
        <dbReference type="Pfam" id="PF05569"/>
    </source>
</evidence>